<keyword evidence="1" id="KW-0614">Plasmid</keyword>
<dbReference type="KEGG" id="avi:Avi_9254"/>
<reference evidence="1 2" key="1">
    <citation type="journal article" date="2009" name="J. Bacteriol.">
        <title>Genome sequences of three Agrobacterium biovars help elucidate the evolution of multichromosome genomes in bacteria.</title>
        <authorList>
            <person name="Slater S.C."/>
            <person name="Goldman B.S."/>
            <person name="Goodner B."/>
            <person name="Setubal J.C."/>
            <person name="Farrand S.K."/>
            <person name="Nester E.W."/>
            <person name="Burr T.J."/>
            <person name="Banta L."/>
            <person name="Dickerman A.W."/>
            <person name="Paulsen I."/>
            <person name="Otten L."/>
            <person name="Suen G."/>
            <person name="Welch R."/>
            <person name="Almeida N.F."/>
            <person name="Arnold F."/>
            <person name="Burton O.T."/>
            <person name="Du Z."/>
            <person name="Ewing A."/>
            <person name="Godsy E."/>
            <person name="Heisel S."/>
            <person name="Houmiel K.L."/>
            <person name="Jhaveri J."/>
            <person name="Lu J."/>
            <person name="Miller N.M."/>
            <person name="Norton S."/>
            <person name="Chen Q."/>
            <person name="Phoolcharoen W."/>
            <person name="Ohlin V."/>
            <person name="Ondrusek D."/>
            <person name="Pride N."/>
            <person name="Stricklin S.L."/>
            <person name="Sun J."/>
            <person name="Wheeler C."/>
            <person name="Wilson L."/>
            <person name="Zhu H."/>
            <person name="Wood D.W."/>
        </authorList>
    </citation>
    <scope>NUCLEOTIDE SEQUENCE [LARGE SCALE GENOMIC DNA]</scope>
    <source>
        <strain evidence="2">S4 / ATCC BAA-846</strain>
        <plasmid evidence="1 2">pAtS4c</plasmid>
    </source>
</reference>
<dbReference type="HOGENOM" id="CLU_2091623_0_0_5"/>
<dbReference type="EMBL" id="CP000636">
    <property type="protein sequence ID" value="ACM39529.1"/>
    <property type="molecule type" value="Genomic_DNA"/>
</dbReference>
<name>B9K3T1_ALLAM</name>
<accession>B9K3T1</accession>
<sequence>MALSSFRAMLCDAFLIFATTAGSAFALAISGSLGQVVEAHAYSIKVAVYQRLDGNVPVDVKRLVIVAVFQALVGQRLRRPKMSGCGAGRRTKGDLLSLEIFDHIDAPAGDRDDLSE</sequence>
<keyword evidence="2" id="KW-1185">Reference proteome</keyword>
<organism evidence="1 2">
    <name type="scientific">Allorhizobium ampelinum (strain ATCC BAA-846 / DSM 112012 / S4)</name>
    <name type="common">Agrobacterium vitis (strain S4)</name>
    <dbReference type="NCBI Taxonomy" id="311402"/>
    <lineage>
        <taxon>Bacteria</taxon>
        <taxon>Pseudomonadati</taxon>
        <taxon>Pseudomonadota</taxon>
        <taxon>Alphaproteobacteria</taxon>
        <taxon>Hyphomicrobiales</taxon>
        <taxon>Rhizobiaceae</taxon>
        <taxon>Rhizobium/Agrobacterium group</taxon>
        <taxon>Allorhizobium</taxon>
        <taxon>Allorhizobium ampelinum</taxon>
    </lineage>
</organism>
<dbReference type="Proteomes" id="UP000001596">
    <property type="component" value="Plasmid pAtS4c"/>
</dbReference>
<dbReference type="AlphaFoldDB" id="B9K3T1"/>
<geneLocation type="plasmid" evidence="1 2">
    <name>pAtS4c</name>
</geneLocation>
<gene>
    <name evidence="1" type="ordered locus">Avi_9254</name>
</gene>
<evidence type="ECO:0000313" key="1">
    <source>
        <dbReference type="EMBL" id="ACM39529.1"/>
    </source>
</evidence>
<evidence type="ECO:0000313" key="2">
    <source>
        <dbReference type="Proteomes" id="UP000001596"/>
    </source>
</evidence>
<protein>
    <submittedName>
        <fullName evidence="1">Uncharacterized protein</fullName>
    </submittedName>
</protein>
<proteinExistence type="predicted"/>